<organism evidence="2 3">
    <name type="scientific">Riccia fluitans</name>
    <dbReference type="NCBI Taxonomy" id="41844"/>
    <lineage>
        <taxon>Eukaryota</taxon>
        <taxon>Viridiplantae</taxon>
        <taxon>Streptophyta</taxon>
        <taxon>Embryophyta</taxon>
        <taxon>Marchantiophyta</taxon>
        <taxon>Marchantiopsida</taxon>
        <taxon>Marchantiidae</taxon>
        <taxon>Marchantiales</taxon>
        <taxon>Ricciaceae</taxon>
        <taxon>Riccia</taxon>
    </lineage>
</organism>
<name>A0ABD1ZUB0_9MARC</name>
<gene>
    <name evidence="2" type="ORF">R1flu_022152</name>
</gene>
<accession>A0ABD1ZUB0</accession>
<dbReference type="Proteomes" id="UP001605036">
    <property type="component" value="Unassembled WGS sequence"/>
</dbReference>
<dbReference type="AlphaFoldDB" id="A0ABD1ZUB0"/>
<protein>
    <submittedName>
        <fullName evidence="2">Uncharacterized protein</fullName>
    </submittedName>
</protein>
<feature type="region of interest" description="Disordered" evidence="1">
    <location>
        <begin position="1"/>
        <end position="22"/>
    </location>
</feature>
<evidence type="ECO:0000313" key="3">
    <source>
        <dbReference type="Proteomes" id="UP001605036"/>
    </source>
</evidence>
<evidence type="ECO:0000313" key="2">
    <source>
        <dbReference type="EMBL" id="KAL2654024.1"/>
    </source>
</evidence>
<keyword evidence="3" id="KW-1185">Reference proteome</keyword>
<sequence length="191" mass="20843">MVTTQEGEAVRPGSRQRSWKRPTSIGTIKRSAMWQPSEVGRSRAKAGRSKCIALLNFGILRYRGRHLTRLRPGSYELVRKLDFGSAELLRSVVPSSLDPLSPGSTVGTWEFYSALGTANLTPVPGAYCAGIGELLLRMTVVPAVATNITQLKVSCAPSERMTVAHQITEDGFPPDFRASFWSPSGPILIKK</sequence>
<reference evidence="2 3" key="1">
    <citation type="submission" date="2024-09" db="EMBL/GenBank/DDBJ databases">
        <title>Chromosome-scale assembly of Riccia fluitans.</title>
        <authorList>
            <person name="Paukszto L."/>
            <person name="Sawicki J."/>
            <person name="Karawczyk K."/>
            <person name="Piernik-Szablinska J."/>
            <person name="Szczecinska M."/>
            <person name="Mazdziarz M."/>
        </authorList>
    </citation>
    <scope>NUCLEOTIDE SEQUENCE [LARGE SCALE GENOMIC DNA]</scope>
    <source>
        <strain evidence="2">Rf_01</strain>
        <tissue evidence="2">Aerial parts of the thallus</tissue>
    </source>
</reference>
<dbReference type="EMBL" id="JBHFFA010000001">
    <property type="protein sequence ID" value="KAL2654024.1"/>
    <property type="molecule type" value="Genomic_DNA"/>
</dbReference>
<evidence type="ECO:0000256" key="1">
    <source>
        <dbReference type="SAM" id="MobiDB-lite"/>
    </source>
</evidence>
<proteinExistence type="predicted"/>
<comment type="caution">
    <text evidence="2">The sequence shown here is derived from an EMBL/GenBank/DDBJ whole genome shotgun (WGS) entry which is preliminary data.</text>
</comment>